<evidence type="ECO:0008006" key="3">
    <source>
        <dbReference type="Google" id="ProtNLM"/>
    </source>
</evidence>
<dbReference type="Pfam" id="PF14329">
    <property type="entry name" value="DUF4386"/>
    <property type="match status" value="1"/>
</dbReference>
<accession>X1BDS1</accession>
<dbReference type="EMBL" id="BART01016253">
    <property type="protein sequence ID" value="GAG79372.1"/>
    <property type="molecule type" value="Genomic_DNA"/>
</dbReference>
<keyword evidence="1" id="KW-1133">Transmembrane helix</keyword>
<evidence type="ECO:0000313" key="2">
    <source>
        <dbReference type="EMBL" id="GAG79372.1"/>
    </source>
</evidence>
<sequence>LFYETFQFGYFVQMVFYCTGGILFYYLFFKSKYVPIVISLWGIAAASLAFIGTLAILFGYDVPLYVFLPILPFELAIGVWLIVKGFNSSANASESGKTEINEV</sequence>
<reference evidence="2" key="1">
    <citation type="journal article" date="2014" name="Front. Microbiol.">
        <title>High frequency of phylogenetically diverse reductive dehalogenase-homologous genes in deep subseafloor sedimentary metagenomes.</title>
        <authorList>
            <person name="Kawai M."/>
            <person name="Futagami T."/>
            <person name="Toyoda A."/>
            <person name="Takaki Y."/>
            <person name="Nishi S."/>
            <person name="Hori S."/>
            <person name="Arai W."/>
            <person name="Tsubouchi T."/>
            <person name="Morono Y."/>
            <person name="Uchiyama I."/>
            <person name="Ito T."/>
            <person name="Fujiyama A."/>
            <person name="Inagaki F."/>
            <person name="Takami H."/>
        </authorList>
    </citation>
    <scope>NUCLEOTIDE SEQUENCE</scope>
    <source>
        <strain evidence="2">Expedition CK06-06</strain>
    </source>
</reference>
<keyword evidence="1" id="KW-0472">Membrane</keyword>
<gene>
    <name evidence="2" type="ORF">S01H4_31310</name>
</gene>
<comment type="caution">
    <text evidence="2">The sequence shown here is derived from an EMBL/GenBank/DDBJ whole genome shotgun (WGS) entry which is preliminary data.</text>
</comment>
<dbReference type="AlphaFoldDB" id="X1BDS1"/>
<feature type="transmembrane region" description="Helical" evidence="1">
    <location>
        <begin position="64"/>
        <end position="83"/>
    </location>
</feature>
<keyword evidence="1" id="KW-0812">Transmembrane</keyword>
<protein>
    <recommendedName>
        <fullName evidence="3">DUF4386 domain-containing protein</fullName>
    </recommendedName>
</protein>
<dbReference type="InterPro" id="IPR025495">
    <property type="entry name" value="DUF4386"/>
</dbReference>
<evidence type="ECO:0000256" key="1">
    <source>
        <dbReference type="SAM" id="Phobius"/>
    </source>
</evidence>
<feature type="transmembrane region" description="Helical" evidence="1">
    <location>
        <begin position="36"/>
        <end position="58"/>
    </location>
</feature>
<organism evidence="2">
    <name type="scientific">marine sediment metagenome</name>
    <dbReference type="NCBI Taxonomy" id="412755"/>
    <lineage>
        <taxon>unclassified sequences</taxon>
        <taxon>metagenomes</taxon>
        <taxon>ecological metagenomes</taxon>
    </lineage>
</organism>
<feature type="transmembrane region" description="Helical" evidence="1">
    <location>
        <begin position="6"/>
        <end position="29"/>
    </location>
</feature>
<feature type="non-terminal residue" evidence="2">
    <location>
        <position position="1"/>
    </location>
</feature>
<name>X1BDS1_9ZZZZ</name>
<proteinExistence type="predicted"/>